<dbReference type="Pfam" id="PF21027">
    <property type="entry name" value="Sde0182_C"/>
    <property type="match status" value="1"/>
</dbReference>
<keyword evidence="1" id="KW-0732">Signal</keyword>
<gene>
    <name evidence="4" type="ORF">GCM10008942_25560</name>
</gene>
<dbReference type="InterPro" id="IPR011483">
    <property type="entry name" value="Sde182_NH-like"/>
</dbReference>
<feature type="domain" description="Cellulose-binding Sde182 C-terminal" evidence="3">
    <location>
        <begin position="378"/>
        <end position="464"/>
    </location>
</feature>
<evidence type="ECO:0000313" key="5">
    <source>
        <dbReference type="Proteomes" id="UP001499951"/>
    </source>
</evidence>
<comment type="caution">
    <text evidence="4">The sequence shown here is derived from an EMBL/GenBank/DDBJ whole genome shotgun (WGS) entry which is preliminary data.</text>
</comment>
<dbReference type="InterPro" id="IPR013783">
    <property type="entry name" value="Ig-like_fold"/>
</dbReference>
<reference evidence="4 5" key="1">
    <citation type="journal article" date="2019" name="Int. J. Syst. Evol. Microbiol.">
        <title>The Global Catalogue of Microorganisms (GCM) 10K type strain sequencing project: providing services to taxonomists for standard genome sequencing and annotation.</title>
        <authorList>
            <consortium name="The Broad Institute Genomics Platform"/>
            <consortium name="The Broad Institute Genome Sequencing Center for Infectious Disease"/>
            <person name="Wu L."/>
            <person name="Ma J."/>
        </authorList>
    </citation>
    <scope>NUCLEOTIDE SEQUENCE [LARGE SCALE GENOMIC DNA]</scope>
    <source>
        <strain evidence="4 5">JCM 15089</strain>
    </source>
</reference>
<feature type="signal peptide" evidence="1">
    <location>
        <begin position="1"/>
        <end position="20"/>
    </location>
</feature>
<name>A0ABN1EVF2_9PROT</name>
<dbReference type="EMBL" id="BAAADD010000006">
    <property type="protein sequence ID" value="GAA0575575.1"/>
    <property type="molecule type" value="Genomic_DNA"/>
</dbReference>
<dbReference type="Proteomes" id="UP001499951">
    <property type="component" value="Unassembled WGS sequence"/>
</dbReference>
<dbReference type="Gene3D" id="2.60.40.10">
    <property type="entry name" value="Immunoglobulins"/>
    <property type="match status" value="1"/>
</dbReference>
<dbReference type="Gene3D" id="3.90.245.10">
    <property type="entry name" value="Ribonucleoside hydrolase-like"/>
    <property type="match status" value="1"/>
</dbReference>
<feature type="domain" description="Cellulose-binding Sde182 nucleoside hydrolase-like" evidence="2">
    <location>
        <begin position="26"/>
        <end position="294"/>
    </location>
</feature>
<evidence type="ECO:0000259" key="2">
    <source>
        <dbReference type="Pfam" id="PF07632"/>
    </source>
</evidence>
<dbReference type="InterPro" id="IPR048527">
    <property type="entry name" value="Sde182_C"/>
</dbReference>
<organism evidence="4 5">
    <name type="scientific">Rhizomicrobium electricum</name>
    <dbReference type="NCBI Taxonomy" id="480070"/>
    <lineage>
        <taxon>Bacteria</taxon>
        <taxon>Pseudomonadati</taxon>
        <taxon>Pseudomonadota</taxon>
        <taxon>Alphaproteobacteria</taxon>
        <taxon>Micropepsales</taxon>
        <taxon>Micropepsaceae</taxon>
        <taxon>Rhizomicrobium</taxon>
    </lineage>
</organism>
<evidence type="ECO:0000256" key="1">
    <source>
        <dbReference type="SAM" id="SignalP"/>
    </source>
</evidence>
<sequence>MKTAAVLFGLIATLAAPAAAEDAKPRLIVVSDIGNEPDDSESFVRLLTYTNQIDVKGLIASTSTWQREAIHPELFYERIDGYAKVLKNLRAHDKAYPDAEALRALVKKGQPHYGVAYVGEGFDTEGSRQIIQEADKPDPRPLWVVNWGGSVDLAQALYRVRATRTPEQVKAFVAKLRVYSISDQDDAGPWARVNFPDLVWIASINAFSQYGSATWTGISSDTYGDPHGEHPTGPDTRLVTNEWIDANIRQGALGTLYPNWKYQMEGDTPSFLNLIARGLADPEHPEWGGWGGRYGKVAPQYGLYSNANDTATGVDGKAYNSNQASIWRWRAGYQNDFAARIAWSLSSKFKAANHAPVAVLNGDTSFAPVRITAKYGETIALSAEGSRDPDKNALTYKWWIYNEAGSPGVTPQLTVRDPQHATLTVPPAAPYPGYGPEREVHVILEVRDDGKPALTTYRRAVVTVRP</sequence>
<proteinExistence type="predicted"/>
<feature type="chain" id="PRO_5046100136" evidence="1">
    <location>
        <begin position="21"/>
        <end position="466"/>
    </location>
</feature>
<accession>A0ABN1EVF2</accession>
<dbReference type="RefSeq" id="WP_166935506.1">
    <property type="nucleotide sequence ID" value="NZ_BAAADD010000006.1"/>
</dbReference>
<keyword evidence="5" id="KW-1185">Reference proteome</keyword>
<dbReference type="Pfam" id="PF07632">
    <property type="entry name" value="Sde182_NH-like"/>
    <property type="match status" value="1"/>
</dbReference>
<evidence type="ECO:0000259" key="3">
    <source>
        <dbReference type="Pfam" id="PF21027"/>
    </source>
</evidence>
<evidence type="ECO:0000313" key="4">
    <source>
        <dbReference type="EMBL" id="GAA0575575.1"/>
    </source>
</evidence>
<dbReference type="InterPro" id="IPR036452">
    <property type="entry name" value="Ribo_hydro-like"/>
</dbReference>
<protein>
    <submittedName>
        <fullName evidence="4">DUF1593 domain-containing protein</fullName>
    </submittedName>
</protein>